<reference evidence="1 2" key="1">
    <citation type="submission" date="2016-10" db="EMBL/GenBank/DDBJ databases">
        <title>Genome Sequence of Pseudomonas putida GM4FR.</title>
        <authorList>
            <person name="Poehlein A."/>
            <person name="Wemheuer F."/>
            <person name="Hollensteiner J."/>
            <person name="Wemheuer B."/>
        </authorList>
    </citation>
    <scope>NUCLEOTIDE SEQUENCE [LARGE SCALE GENOMIC DNA]</scope>
    <source>
        <strain evidence="1 2">GM4FR</strain>
    </source>
</reference>
<organism evidence="1 2">
    <name type="scientific">Pseudomonas putida</name>
    <name type="common">Arthrobacter siderocapsulatus</name>
    <dbReference type="NCBI Taxonomy" id="303"/>
    <lineage>
        <taxon>Bacteria</taxon>
        <taxon>Pseudomonadati</taxon>
        <taxon>Pseudomonadota</taxon>
        <taxon>Gammaproteobacteria</taxon>
        <taxon>Pseudomonadales</taxon>
        <taxon>Pseudomonadaceae</taxon>
        <taxon>Pseudomonas</taxon>
    </lineage>
</organism>
<dbReference type="RefSeq" id="WP_075804369.1">
    <property type="nucleotide sequence ID" value="NZ_MKZO01000031.1"/>
</dbReference>
<dbReference type="OrthoDB" id="6571023at2"/>
<evidence type="ECO:0008006" key="3">
    <source>
        <dbReference type="Google" id="ProtNLM"/>
    </source>
</evidence>
<gene>
    <name evidence="1" type="ORF">PSEMO_35850</name>
</gene>
<dbReference type="Proteomes" id="UP000186736">
    <property type="component" value="Unassembled WGS sequence"/>
</dbReference>
<comment type="caution">
    <text evidence="1">The sequence shown here is derived from an EMBL/GenBank/DDBJ whole genome shotgun (WGS) entry which is preliminary data.</text>
</comment>
<evidence type="ECO:0000313" key="1">
    <source>
        <dbReference type="EMBL" id="OLS61518.1"/>
    </source>
</evidence>
<protein>
    <recommendedName>
        <fullName evidence="3">Glutamate 5-kinase</fullName>
    </recommendedName>
</protein>
<sequence>MGMREEIQADLAEAFDDPDGLADAVRPVAGSRTIKGGYDPEIGGTVPASTIHYTGRGVFGSYLAKEIDGTRIQTEDVKLLMLQNELVLAVDGSPSETTATPKIGDQVSGYRALNVSEDPAQATWTIQLRK</sequence>
<proteinExistence type="predicted"/>
<accession>A0A1Q9R2B0</accession>
<name>A0A1Q9R2B0_PSEPU</name>
<dbReference type="EMBL" id="MKZO01000031">
    <property type="protein sequence ID" value="OLS61518.1"/>
    <property type="molecule type" value="Genomic_DNA"/>
</dbReference>
<evidence type="ECO:0000313" key="2">
    <source>
        <dbReference type="Proteomes" id="UP000186736"/>
    </source>
</evidence>
<dbReference type="AlphaFoldDB" id="A0A1Q9R2B0"/>